<keyword evidence="3" id="KW-1185">Reference proteome</keyword>
<evidence type="ECO:0000313" key="2">
    <source>
        <dbReference type="EMBL" id="SDG99945.1"/>
    </source>
</evidence>
<dbReference type="EMBL" id="FNCN01000010">
    <property type="protein sequence ID" value="SDG99945.1"/>
    <property type="molecule type" value="Genomic_DNA"/>
</dbReference>
<dbReference type="SUPFAM" id="SSF52317">
    <property type="entry name" value="Class I glutamine amidotransferase-like"/>
    <property type="match status" value="1"/>
</dbReference>
<dbReference type="CDD" id="cd03139">
    <property type="entry name" value="GATase1_PfpI_2"/>
    <property type="match status" value="1"/>
</dbReference>
<dbReference type="GO" id="GO:0006355">
    <property type="term" value="P:regulation of DNA-templated transcription"/>
    <property type="evidence" value="ECO:0007669"/>
    <property type="project" value="TreeGrafter"/>
</dbReference>
<protein>
    <submittedName>
        <fullName evidence="2">DJ-1/PfpI family protein</fullName>
    </submittedName>
</protein>
<accession>A0A1G7YUC4</accession>
<dbReference type="OrthoDB" id="4265717at2"/>
<dbReference type="Proteomes" id="UP000198923">
    <property type="component" value="Unassembled WGS sequence"/>
</dbReference>
<dbReference type="Gene3D" id="3.40.50.880">
    <property type="match status" value="1"/>
</dbReference>
<dbReference type="InterPro" id="IPR002818">
    <property type="entry name" value="DJ-1/PfpI"/>
</dbReference>
<dbReference type="PANTHER" id="PTHR43130">
    <property type="entry name" value="ARAC-FAMILY TRANSCRIPTIONAL REGULATOR"/>
    <property type="match status" value="1"/>
</dbReference>
<proteinExistence type="predicted"/>
<dbReference type="InterPro" id="IPR052158">
    <property type="entry name" value="INH-QAR"/>
</dbReference>
<dbReference type="Pfam" id="PF01965">
    <property type="entry name" value="DJ-1_PfpI"/>
    <property type="match status" value="1"/>
</dbReference>
<dbReference type="AlphaFoldDB" id="A0A1G7YUC4"/>
<name>A0A1G7YUC4_9ACTN</name>
<sequence>MDVAIVIYEGFTALDATGPFEVLSRLPNVRVRFVASTPGLTAADQPGFGLVAEPLESMERPDVVVVAGGSTTQHHLHDEELLTWLRRVYETSTWTTSVCTGSLLLGAAGLLRGRRATSHWYELESVRCFGAEPTSRRVVEDGKVITAAGVSSGIDMALLVCDRLQGPAYAQAVQLGIEYDPQPPHDAGSVSKAPAEVFRSMQEMMEQHYGPSWAVRSSQASDADAS</sequence>
<dbReference type="PANTHER" id="PTHR43130:SF2">
    <property type="entry name" value="DJ-1_PFPI DOMAIN-CONTAINING PROTEIN"/>
    <property type="match status" value="1"/>
</dbReference>
<evidence type="ECO:0000259" key="1">
    <source>
        <dbReference type="Pfam" id="PF01965"/>
    </source>
</evidence>
<evidence type="ECO:0000313" key="3">
    <source>
        <dbReference type="Proteomes" id="UP000198923"/>
    </source>
</evidence>
<reference evidence="2 3" key="1">
    <citation type="submission" date="2016-10" db="EMBL/GenBank/DDBJ databases">
        <authorList>
            <person name="de Groot N.N."/>
        </authorList>
    </citation>
    <scope>NUCLEOTIDE SEQUENCE [LARGE SCALE GENOMIC DNA]</scope>
    <source>
        <strain evidence="2 3">CPCC 201354</strain>
    </source>
</reference>
<dbReference type="RefSeq" id="WP_093170618.1">
    <property type="nucleotide sequence ID" value="NZ_FNCN01000010.1"/>
</dbReference>
<gene>
    <name evidence="2" type="ORF">SAMN05421505_11064</name>
</gene>
<feature type="domain" description="DJ-1/PfpI" evidence="1">
    <location>
        <begin position="2"/>
        <end position="160"/>
    </location>
</feature>
<organism evidence="2 3">
    <name type="scientific">Sinosporangium album</name>
    <dbReference type="NCBI Taxonomy" id="504805"/>
    <lineage>
        <taxon>Bacteria</taxon>
        <taxon>Bacillati</taxon>
        <taxon>Actinomycetota</taxon>
        <taxon>Actinomycetes</taxon>
        <taxon>Streptosporangiales</taxon>
        <taxon>Streptosporangiaceae</taxon>
        <taxon>Sinosporangium</taxon>
    </lineage>
</organism>
<dbReference type="STRING" id="504805.SAMN05421505_11064"/>
<dbReference type="InterPro" id="IPR029062">
    <property type="entry name" value="Class_I_gatase-like"/>
</dbReference>